<dbReference type="SUPFAM" id="SSF50044">
    <property type="entry name" value="SH3-domain"/>
    <property type="match status" value="1"/>
</dbReference>
<dbReference type="InterPro" id="IPR035463">
    <property type="entry name" value="Pex13"/>
</dbReference>
<dbReference type="GeneID" id="90075978"/>
<dbReference type="Proteomes" id="UP001360560">
    <property type="component" value="Unassembled WGS sequence"/>
</dbReference>
<sequence length="384" mass="40857">MSVPRAKPWEVSSGTSAAAASGETQIMDDILNNAPAATTSTALPPKPDSLGQSAITNNGGMEGDIGGNPYGSAFGSRYGSMYGSSLGGYGGYGGYGGMGMGMGLGGLGSYGGYGGYGMMNGMGMAGMANGGMGGLAASTQATFQLIESLIGAVGGFAQMLEATYMATQSSFFTMMSVGEQMGNLRNALGSVFGIFTIIKYIKKLLHKITGLRIFKEKVNFSTEEFHEFSSGPNKKKPRISLKPLLIFVAAVFGIPYLLNKLVKALAQQHQMRNQRFNGGMPGGFIGNGEPLDPKSIEFCRALYDFNPEDPNIELAMKQGGLYAVLSKNDPFGKPSQWWKCRSRDGKVGYVPYNYLEVIQRSALQEKVATQNLETVNSSPHDIKN</sequence>
<keyword evidence="10" id="KW-0576">Peroxisome</keyword>
<dbReference type="Pfam" id="PF04088">
    <property type="entry name" value="Peroxin-13_N"/>
    <property type="match status" value="1"/>
</dbReference>
<comment type="subcellular location">
    <subcellularLocation>
        <location evidence="1">Peroxisome membrane</location>
        <topology evidence="1">Single-pass membrane protein</topology>
    </subcellularLocation>
</comment>
<comment type="caution">
    <text evidence="18">The sequence shown here is derived from an EMBL/GenBank/DDBJ whole genome shotgun (WGS) entry which is preliminary data.</text>
</comment>
<evidence type="ECO:0000256" key="11">
    <source>
        <dbReference type="ARBA" id="ARBA00029693"/>
    </source>
</evidence>
<dbReference type="PANTHER" id="PTHR19332:SF1">
    <property type="entry name" value="PEROXISOMAL MEMBRANE PROTEIN PEX13"/>
    <property type="match status" value="1"/>
</dbReference>
<protein>
    <recommendedName>
        <fullName evidence="12">Peroxisomal membrane protein PEX13</fullName>
    </recommendedName>
    <alternativeName>
        <fullName evidence="11">Peroxin-13</fullName>
    </alternativeName>
</protein>
<evidence type="ECO:0000259" key="17">
    <source>
        <dbReference type="PROSITE" id="PS50002"/>
    </source>
</evidence>
<evidence type="ECO:0000256" key="2">
    <source>
        <dbReference type="ARBA" id="ARBA00006033"/>
    </source>
</evidence>
<dbReference type="PRINTS" id="PR00452">
    <property type="entry name" value="SH3DOMAIN"/>
</dbReference>
<dbReference type="GO" id="GO:0016560">
    <property type="term" value="P:protein import into peroxisome matrix, docking"/>
    <property type="evidence" value="ECO:0007669"/>
    <property type="project" value="InterPro"/>
</dbReference>
<gene>
    <name evidence="18" type="ORF">DASC09_053280</name>
</gene>
<dbReference type="InterPro" id="IPR001452">
    <property type="entry name" value="SH3_domain"/>
</dbReference>
<evidence type="ECO:0000313" key="18">
    <source>
        <dbReference type="EMBL" id="GMM38003.1"/>
    </source>
</evidence>
<organism evidence="18 19">
    <name type="scientific">Saccharomycopsis crataegensis</name>
    <dbReference type="NCBI Taxonomy" id="43959"/>
    <lineage>
        <taxon>Eukaryota</taxon>
        <taxon>Fungi</taxon>
        <taxon>Dikarya</taxon>
        <taxon>Ascomycota</taxon>
        <taxon>Saccharomycotina</taxon>
        <taxon>Saccharomycetes</taxon>
        <taxon>Saccharomycopsidaceae</taxon>
        <taxon>Saccharomycopsis</taxon>
    </lineage>
</organism>
<dbReference type="Gene3D" id="2.30.30.40">
    <property type="entry name" value="SH3 Domains"/>
    <property type="match status" value="1"/>
</dbReference>
<keyword evidence="7 16" id="KW-1133">Transmembrane helix</keyword>
<dbReference type="RefSeq" id="XP_064854999.1">
    <property type="nucleotide sequence ID" value="XM_064998927.1"/>
</dbReference>
<evidence type="ECO:0000256" key="14">
    <source>
        <dbReference type="PROSITE-ProRule" id="PRU00192"/>
    </source>
</evidence>
<comment type="similarity">
    <text evidence="2">Belongs to the peroxin-13 family.</text>
</comment>
<evidence type="ECO:0000256" key="8">
    <source>
        <dbReference type="ARBA" id="ARBA00023010"/>
    </source>
</evidence>
<evidence type="ECO:0000313" key="19">
    <source>
        <dbReference type="Proteomes" id="UP001360560"/>
    </source>
</evidence>
<dbReference type="SMART" id="SM00326">
    <property type="entry name" value="SH3"/>
    <property type="match status" value="1"/>
</dbReference>
<evidence type="ECO:0000256" key="9">
    <source>
        <dbReference type="ARBA" id="ARBA00023136"/>
    </source>
</evidence>
<dbReference type="GO" id="GO:0005778">
    <property type="term" value="C:peroxisomal membrane"/>
    <property type="evidence" value="ECO:0007669"/>
    <property type="project" value="UniProtKB-SubCell"/>
</dbReference>
<dbReference type="FunFam" id="2.30.30.40:FF:000128">
    <property type="entry name" value="Peroxisomal membrane protein (Pex13)"/>
    <property type="match status" value="1"/>
</dbReference>
<keyword evidence="5 16" id="KW-0812">Transmembrane</keyword>
<dbReference type="InterPro" id="IPR007223">
    <property type="entry name" value="Peroxin-13_N"/>
</dbReference>
<keyword evidence="19" id="KW-1185">Reference proteome</keyword>
<keyword evidence="9 16" id="KW-0472">Membrane</keyword>
<evidence type="ECO:0000256" key="13">
    <source>
        <dbReference type="ARBA" id="ARBA00065871"/>
    </source>
</evidence>
<proteinExistence type="inferred from homology"/>
<dbReference type="InterPro" id="IPR036028">
    <property type="entry name" value="SH3-like_dom_sf"/>
</dbReference>
<reference evidence="18 19" key="1">
    <citation type="journal article" date="2023" name="Elife">
        <title>Identification of key yeast species and microbe-microbe interactions impacting larval growth of Drosophila in the wild.</title>
        <authorList>
            <person name="Mure A."/>
            <person name="Sugiura Y."/>
            <person name="Maeda R."/>
            <person name="Honda K."/>
            <person name="Sakurai N."/>
            <person name="Takahashi Y."/>
            <person name="Watada M."/>
            <person name="Katoh T."/>
            <person name="Gotoh A."/>
            <person name="Gotoh Y."/>
            <person name="Taniguchi I."/>
            <person name="Nakamura K."/>
            <person name="Hayashi T."/>
            <person name="Katayama T."/>
            <person name="Uemura T."/>
            <person name="Hattori Y."/>
        </authorList>
    </citation>
    <scope>NUCLEOTIDE SEQUENCE [LARGE SCALE GENOMIC DNA]</scope>
    <source>
        <strain evidence="18 19">SC-9</strain>
    </source>
</reference>
<keyword evidence="4" id="KW-0813">Transport</keyword>
<dbReference type="PANTHER" id="PTHR19332">
    <property type="entry name" value="PEROXISOMAL MEMBRANE PROTEIN PEX13"/>
    <property type="match status" value="1"/>
</dbReference>
<evidence type="ECO:0000256" key="4">
    <source>
        <dbReference type="ARBA" id="ARBA00022448"/>
    </source>
</evidence>
<evidence type="ECO:0000256" key="12">
    <source>
        <dbReference type="ARBA" id="ARBA00034535"/>
    </source>
</evidence>
<dbReference type="GO" id="GO:1990429">
    <property type="term" value="C:peroxisomal importomer complex"/>
    <property type="evidence" value="ECO:0007669"/>
    <property type="project" value="TreeGrafter"/>
</dbReference>
<dbReference type="PROSITE" id="PS50002">
    <property type="entry name" value="SH3"/>
    <property type="match status" value="1"/>
</dbReference>
<feature type="transmembrane region" description="Helical" evidence="16">
    <location>
        <begin position="239"/>
        <end position="258"/>
    </location>
</feature>
<evidence type="ECO:0000256" key="6">
    <source>
        <dbReference type="ARBA" id="ARBA00022927"/>
    </source>
</evidence>
<evidence type="ECO:0000256" key="7">
    <source>
        <dbReference type="ARBA" id="ARBA00022989"/>
    </source>
</evidence>
<accession>A0AAV5QT41</accession>
<evidence type="ECO:0000256" key="10">
    <source>
        <dbReference type="ARBA" id="ARBA00023140"/>
    </source>
</evidence>
<feature type="domain" description="SH3" evidence="17">
    <location>
        <begin position="294"/>
        <end position="360"/>
    </location>
</feature>
<evidence type="ECO:0000256" key="5">
    <source>
        <dbReference type="ARBA" id="ARBA00022692"/>
    </source>
</evidence>
<evidence type="ECO:0000256" key="1">
    <source>
        <dbReference type="ARBA" id="ARBA00004549"/>
    </source>
</evidence>
<evidence type="ECO:0000256" key="3">
    <source>
        <dbReference type="ARBA" id="ARBA00022443"/>
    </source>
</evidence>
<name>A0AAV5QT41_9ASCO</name>
<comment type="subunit">
    <text evidence="13">Interacts (via SH3 domain) with PEX14 (via SH3-binding motif); forming the PEX13-PEX14 docking complex.</text>
</comment>
<keyword evidence="8" id="KW-0811">Translocation</keyword>
<dbReference type="CDD" id="cd11771">
    <property type="entry name" value="SH3_Pex13p_fungal"/>
    <property type="match status" value="1"/>
</dbReference>
<feature type="region of interest" description="Disordered" evidence="15">
    <location>
        <begin position="36"/>
        <end position="58"/>
    </location>
</feature>
<dbReference type="AlphaFoldDB" id="A0AAV5QT41"/>
<keyword evidence="6" id="KW-0653">Protein transport</keyword>
<keyword evidence="3 14" id="KW-0728">SH3 domain</keyword>
<evidence type="ECO:0000256" key="15">
    <source>
        <dbReference type="SAM" id="MobiDB-lite"/>
    </source>
</evidence>
<dbReference type="Pfam" id="PF00018">
    <property type="entry name" value="SH3_1"/>
    <property type="match status" value="1"/>
</dbReference>
<evidence type="ECO:0000256" key="16">
    <source>
        <dbReference type="SAM" id="Phobius"/>
    </source>
</evidence>
<dbReference type="EMBL" id="BTFZ01000013">
    <property type="protein sequence ID" value="GMM38003.1"/>
    <property type="molecule type" value="Genomic_DNA"/>
</dbReference>